<feature type="transmembrane region" description="Helical" evidence="1">
    <location>
        <begin position="55"/>
        <end position="72"/>
    </location>
</feature>
<dbReference type="AlphaFoldDB" id="A0A645BK41"/>
<keyword evidence="1" id="KW-0472">Membrane</keyword>
<sequence>MQEENRKKEYGKPNVFKAMFGGLKAYLTDWRNLLGHALLGVAFVVIAIWAPINLWLKLAIIACLITLNVLRMKAKSRKQSDKEADPV</sequence>
<proteinExistence type="predicted"/>
<evidence type="ECO:0000313" key="2">
    <source>
        <dbReference type="EMBL" id="MPM65592.1"/>
    </source>
</evidence>
<keyword evidence="1" id="KW-1133">Transmembrane helix</keyword>
<evidence type="ECO:0000256" key="1">
    <source>
        <dbReference type="SAM" id="Phobius"/>
    </source>
</evidence>
<comment type="caution">
    <text evidence="2">The sequence shown here is derived from an EMBL/GenBank/DDBJ whole genome shotgun (WGS) entry which is preliminary data.</text>
</comment>
<reference evidence="2" key="1">
    <citation type="submission" date="2019-08" db="EMBL/GenBank/DDBJ databases">
        <authorList>
            <person name="Kucharzyk K."/>
            <person name="Murdoch R.W."/>
            <person name="Higgins S."/>
            <person name="Loffler F."/>
        </authorList>
    </citation>
    <scope>NUCLEOTIDE SEQUENCE</scope>
</reference>
<gene>
    <name evidence="2" type="ORF">SDC9_112489</name>
</gene>
<accession>A0A645BK41</accession>
<dbReference type="EMBL" id="VSSQ01020599">
    <property type="protein sequence ID" value="MPM65592.1"/>
    <property type="molecule type" value="Genomic_DNA"/>
</dbReference>
<keyword evidence="1" id="KW-0812">Transmembrane</keyword>
<protein>
    <submittedName>
        <fullName evidence="2">Uncharacterized protein</fullName>
    </submittedName>
</protein>
<name>A0A645BK41_9ZZZZ</name>
<organism evidence="2">
    <name type="scientific">bioreactor metagenome</name>
    <dbReference type="NCBI Taxonomy" id="1076179"/>
    <lineage>
        <taxon>unclassified sequences</taxon>
        <taxon>metagenomes</taxon>
        <taxon>ecological metagenomes</taxon>
    </lineage>
</organism>
<feature type="transmembrane region" description="Helical" evidence="1">
    <location>
        <begin position="33"/>
        <end position="49"/>
    </location>
</feature>